<dbReference type="InterPro" id="IPR052157">
    <property type="entry name" value="BCAA_transport_permease"/>
</dbReference>
<keyword evidence="7 9" id="KW-0472">Membrane</keyword>
<evidence type="ECO:0000256" key="5">
    <source>
        <dbReference type="ARBA" id="ARBA00022970"/>
    </source>
</evidence>
<dbReference type="AlphaFoldDB" id="A0A0F9DZC2"/>
<feature type="transmembrane region" description="Helical" evidence="9">
    <location>
        <begin position="6"/>
        <end position="27"/>
    </location>
</feature>
<feature type="transmembrane region" description="Helical" evidence="9">
    <location>
        <begin position="94"/>
        <end position="115"/>
    </location>
</feature>
<comment type="subcellular location">
    <subcellularLocation>
        <location evidence="1">Cell membrane</location>
        <topology evidence="1">Multi-pass membrane protein</topology>
    </subcellularLocation>
</comment>
<evidence type="ECO:0008006" key="11">
    <source>
        <dbReference type="Google" id="ProtNLM"/>
    </source>
</evidence>
<dbReference type="GO" id="GO:0005886">
    <property type="term" value="C:plasma membrane"/>
    <property type="evidence" value="ECO:0007669"/>
    <property type="project" value="UniProtKB-SubCell"/>
</dbReference>
<feature type="transmembrane region" description="Helical" evidence="9">
    <location>
        <begin position="34"/>
        <end position="54"/>
    </location>
</feature>
<dbReference type="GO" id="GO:0006865">
    <property type="term" value="P:amino acid transport"/>
    <property type="evidence" value="ECO:0007669"/>
    <property type="project" value="UniProtKB-KW"/>
</dbReference>
<evidence type="ECO:0000256" key="7">
    <source>
        <dbReference type="ARBA" id="ARBA00023136"/>
    </source>
</evidence>
<evidence type="ECO:0000256" key="4">
    <source>
        <dbReference type="ARBA" id="ARBA00022692"/>
    </source>
</evidence>
<dbReference type="EMBL" id="LAZR01039359">
    <property type="protein sequence ID" value="KKL17188.1"/>
    <property type="molecule type" value="Genomic_DNA"/>
</dbReference>
<protein>
    <recommendedName>
        <fullName evidence="11">Branched-chain amino acid ABC transporter permease</fullName>
    </recommendedName>
</protein>
<keyword evidence="6 9" id="KW-1133">Transmembrane helix</keyword>
<dbReference type="PANTHER" id="PTHR11795:SF451">
    <property type="entry name" value="ABC TRANSPORTER PERMEASE PROTEIN"/>
    <property type="match status" value="1"/>
</dbReference>
<evidence type="ECO:0000256" key="8">
    <source>
        <dbReference type="ARBA" id="ARBA00037998"/>
    </source>
</evidence>
<evidence type="ECO:0000256" key="1">
    <source>
        <dbReference type="ARBA" id="ARBA00004651"/>
    </source>
</evidence>
<evidence type="ECO:0000256" key="6">
    <source>
        <dbReference type="ARBA" id="ARBA00022989"/>
    </source>
</evidence>
<gene>
    <name evidence="10" type="ORF">LCGC14_2488060</name>
</gene>
<feature type="transmembrane region" description="Helical" evidence="9">
    <location>
        <begin position="228"/>
        <end position="249"/>
    </location>
</feature>
<comment type="caution">
    <text evidence="10">The sequence shown here is derived from an EMBL/GenBank/DDBJ whole genome shotgun (WGS) entry which is preliminary data.</text>
</comment>
<feature type="transmembrane region" description="Helical" evidence="9">
    <location>
        <begin position="60"/>
        <end position="85"/>
    </location>
</feature>
<dbReference type="InterPro" id="IPR001851">
    <property type="entry name" value="ABC_transp_permease"/>
</dbReference>
<comment type="similarity">
    <text evidence="8">Belongs to the binding-protein-dependent transport system permease family. LivHM subfamily.</text>
</comment>
<dbReference type="GO" id="GO:0022857">
    <property type="term" value="F:transmembrane transporter activity"/>
    <property type="evidence" value="ECO:0007669"/>
    <property type="project" value="InterPro"/>
</dbReference>
<evidence type="ECO:0000313" key="10">
    <source>
        <dbReference type="EMBL" id="KKL17188.1"/>
    </source>
</evidence>
<proteinExistence type="inferred from homology"/>
<dbReference type="Pfam" id="PF02653">
    <property type="entry name" value="BPD_transp_2"/>
    <property type="match status" value="1"/>
</dbReference>
<keyword evidence="4 9" id="KW-0812">Transmembrane</keyword>
<accession>A0A0F9DZC2</accession>
<organism evidence="10">
    <name type="scientific">marine sediment metagenome</name>
    <dbReference type="NCBI Taxonomy" id="412755"/>
    <lineage>
        <taxon>unclassified sequences</taxon>
        <taxon>metagenomes</taxon>
        <taxon>ecological metagenomes</taxon>
    </lineage>
</organism>
<name>A0A0F9DZC2_9ZZZZ</name>
<keyword evidence="5" id="KW-0029">Amino-acid transport</keyword>
<evidence type="ECO:0000256" key="9">
    <source>
        <dbReference type="SAM" id="Phobius"/>
    </source>
</evidence>
<feature type="transmembrane region" description="Helical" evidence="9">
    <location>
        <begin position="135"/>
        <end position="160"/>
    </location>
</feature>
<dbReference type="PANTHER" id="PTHR11795">
    <property type="entry name" value="BRANCHED-CHAIN AMINO ACID TRANSPORT SYSTEM PERMEASE PROTEIN LIVH"/>
    <property type="match status" value="1"/>
</dbReference>
<evidence type="ECO:0000256" key="2">
    <source>
        <dbReference type="ARBA" id="ARBA00022448"/>
    </source>
</evidence>
<evidence type="ECO:0000256" key="3">
    <source>
        <dbReference type="ARBA" id="ARBA00022475"/>
    </source>
</evidence>
<keyword evidence="3" id="KW-1003">Cell membrane</keyword>
<feature type="transmembrane region" description="Helical" evidence="9">
    <location>
        <begin position="261"/>
        <end position="281"/>
    </location>
</feature>
<reference evidence="10" key="1">
    <citation type="journal article" date="2015" name="Nature">
        <title>Complex archaea that bridge the gap between prokaryotes and eukaryotes.</title>
        <authorList>
            <person name="Spang A."/>
            <person name="Saw J.H."/>
            <person name="Jorgensen S.L."/>
            <person name="Zaremba-Niedzwiedzka K."/>
            <person name="Martijn J."/>
            <person name="Lind A.E."/>
            <person name="van Eijk R."/>
            <person name="Schleper C."/>
            <person name="Guy L."/>
            <person name="Ettema T.J."/>
        </authorList>
    </citation>
    <scope>NUCLEOTIDE SEQUENCE</scope>
</reference>
<keyword evidence="2" id="KW-0813">Transport</keyword>
<dbReference type="CDD" id="cd06582">
    <property type="entry name" value="TM_PBP1_LivH_like"/>
    <property type="match status" value="1"/>
</dbReference>
<sequence>MTFFFEVFVSGLMVGIMYSLVALGFTLIFKASGVFNMAQGAMSLFASLALYGFLEQFFHFPFWLAFLCTVGVMTIIAYIIVFIILKPLVARPPLMLFMATFGVMYLLEGFGQSIYGTQAKGLEIGIPDNVYEVAGILISSFDLFFAVIAAALVGGLAWFFQKTRNGRALRAVSDDHEAALSVGIPLLKAWYLTWIIAGVVATVAGVAWGTRIGVQFSLSLIALKALPVLIIGGIDSIPGVIVAGLIVGAGENLGEVFIGPYVGGGIQTFFPYLMALAVLYFKPYGLFGKEIVERV</sequence>
<feature type="transmembrane region" description="Helical" evidence="9">
    <location>
        <begin position="189"/>
        <end position="208"/>
    </location>
</feature>